<accession>A0AA37M9Q6</accession>
<dbReference type="EMBL" id="BPQM01000006">
    <property type="protein sequence ID" value="GJD77084.1"/>
    <property type="molecule type" value="Genomic_DNA"/>
</dbReference>
<organism evidence="2 3">
    <name type="scientific">Methylobacterium gregans</name>
    <dbReference type="NCBI Taxonomy" id="374424"/>
    <lineage>
        <taxon>Bacteria</taxon>
        <taxon>Pseudomonadati</taxon>
        <taxon>Pseudomonadota</taxon>
        <taxon>Alphaproteobacteria</taxon>
        <taxon>Hyphomicrobiales</taxon>
        <taxon>Methylobacteriaceae</taxon>
        <taxon>Methylobacterium</taxon>
    </lineage>
</organism>
<evidence type="ECO:0000313" key="2">
    <source>
        <dbReference type="EMBL" id="GJD77084.1"/>
    </source>
</evidence>
<protein>
    <submittedName>
        <fullName evidence="2">Uncharacterized protein</fullName>
    </submittedName>
</protein>
<dbReference type="Proteomes" id="UP001055108">
    <property type="component" value="Unassembled WGS sequence"/>
</dbReference>
<feature type="region of interest" description="Disordered" evidence="1">
    <location>
        <begin position="29"/>
        <end position="64"/>
    </location>
</feature>
<evidence type="ECO:0000256" key="1">
    <source>
        <dbReference type="SAM" id="MobiDB-lite"/>
    </source>
</evidence>
<gene>
    <name evidence="2" type="ORF">NBEOAGPD_0286</name>
</gene>
<reference evidence="2" key="1">
    <citation type="journal article" date="2016" name="Front. Microbiol.">
        <title>Genome Sequence of the Piezophilic, Mesophilic Sulfate-Reducing Bacterium Desulfovibrio indicus J2T.</title>
        <authorList>
            <person name="Cao J."/>
            <person name="Maignien L."/>
            <person name="Shao Z."/>
            <person name="Alain K."/>
            <person name="Jebbar M."/>
        </authorList>
    </citation>
    <scope>NUCLEOTIDE SEQUENCE</scope>
    <source>
        <strain evidence="2">NBRC 103626</strain>
    </source>
</reference>
<dbReference type="AlphaFoldDB" id="A0AA37M9Q6"/>
<proteinExistence type="predicted"/>
<keyword evidence="3" id="KW-1185">Reference proteome</keyword>
<name>A0AA37M9Q6_9HYPH</name>
<feature type="compositionally biased region" description="Low complexity" evidence="1">
    <location>
        <begin position="29"/>
        <end position="40"/>
    </location>
</feature>
<sequence length="80" mass="8376">MLGRLIASARSVATGSGAVRALLPGGPQRAPGAAIAPAPEAARDFPPMRPLEPPSAQNDDVLQPVHEAVERDLRARGYLR</sequence>
<reference evidence="2" key="2">
    <citation type="submission" date="2021-08" db="EMBL/GenBank/DDBJ databases">
        <authorList>
            <person name="Tani A."/>
            <person name="Ola A."/>
            <person name="Ogura Y."/>
            <person name="Katsura K."/>
            <person name="Hayashi T."/>
        </authorList>
    </citation>
    <scope>NUCLEOTIDE SEQUENCE</scope>
    <source>
        <strain evidence="2">NBRC 103626</strain>
    </source>
</reference>
<comment type="caution">
    <text evidence="2">The sequence shown here is derived from an EMBL/GenBank/DDBJ whole genome shotgun (WGS) entry which is preliminary data.</text>
</comment>
<evidence type="ECO:0000313" key="3">
    <source>
        <dbReference type="Proteomes" id="UP001055108"/>
    </source>
</evidence>